<comment type="caution">
    <text evidence="1">The sequence shown here is derived from an EMBL/GenBank/DDBJ whole genome shotgun (WGS) entry which is preliminary data.</text>
</comment>
<gene>
    <name evidence="1" type="primary">cwlD</name>
    <name evidence="1" type="ORF">rsdtw13_41200</name>
</gene>
<dbReference type="EMBL" id="BROD01000001">
    <property type="protein sequence ID" value="GKX68862.1"/>
    <property type="molecule type" value="Genomic_DNA"/>
</dbReference>
<sequence length="235" mass="26788">MNKIKRIAIAFFSLFFLATNIMGTEVFATEDVTSGQYIILIDPGHGGIDGGAVSKTGTLEKDINLQISLKLKEKLQNQKYKIFMTREADEGLYDKGRTVREKKVQDLNKRVKMKEETGCNIFISIHQNMFPQAKYKGSQVWYASNEDSKLLAEITQESLQTNVDQTNKRQCKPAGNMYKILRNDDKCSSIIVECGFMSNYEEEQLLKNDAYQQKIVDAIVKAVDKYAETKNLKKN</sequence>
<protein>
    <submittedName>
        <fullName evidence="1">N-acetylmuramoyl-L-alanine amidase CwlD</fullName>
    </submittedName>
</protein>
<evidence type="ECO:0000313" key="2">
    <source>
        <dbReference type="Proteomes" id="UP001058074"/>
    </source>
</evidence>
<organism evidence="1 2">
    <name type="scientific">Inconstantimicrobium mannanitabidum</name>
    <dbReference type="NCBI Taxonomy" id="1604901"/>
    <lineage>
        <taxon>Bacteria</taxon>
        <taxon>Bacillati</taxon>
        <taxon>Bacillota</taxon>
        <taxon>Clostridia</taxon>
        <taxon>Eubacteriales</taxon>
        <taxon>Clostridiaceae</taxon>
        <taxon>Inconstantimicrobium</taxon>
    </lineage>
</organism>
<accession>A0ACB5RIE9</accession>
<keyword evidence="2" id="KW-1185">Reference proteome</keyword>
<name>A0ACB5RIE9_9CLOT</name>
<proteinExistence type="predicted"/>
<dbReference type="Proteomes" id="UP001058074">
    <property type="component" value="Unassembled WGS sequence"/>
</dbReference>
<evidence type="ECO:0000313" key="1">
    <source>
        <dbReference type="EMBL" id="GKX68862.1"/>
    </source>
</evidence>
<reference evidence="1" key="1">
    <citation type="journal article" date="2025" name="Int. J. Syst. Evol. Microbiol.">
        <title>Inconstantimicrobium mannanitabidum sp. nov., a novel member of the family Clostridiaceae isolated from anoxic soil under the treatment of reductive soil disinfestation.</title>
        <authorList>
            <person name="Ueki A."/>
            <person name="Tonouchi A."/>
            <person name="Honma S."/>
            <person name="Kaku N."/>
            <person name="Ueki K."/>
        </authorList>
    </citation>
    <scope>NUCLEOTIDE SEQUENCE</scope>
    <source>
        <strain evidence="1">TW13</strain>
    </source>
</reference>